<sequence length="525" mass="58232">MKKYVRKYSVGKRALSNVLSFSQGLDKGVCSECTLRSQKLRLCIHCAVKEGVWKHEESKKEFVLTVENNNIEAVLQEAKKNAICNNCALDGGQHEGHKTMQLAVLKNKLEDRVPATVEENGVFHIFLIYKTLDASVRPGVSLSGFGFSNERLAATKTGCAMRATPRHGWSDDQLKMTNCAEGAAASRLVLHNTMVENAAKVCDELQKGLNTAISSLKNYFLQFNVLPSNERKIHFNDIEASIEELNDTMSLTKDAVKRLNILNNEFQESADIVRTNSKAVTKAATMFATMDPVLVAGREKIQREAVLEHGSAKLKEKVAATCESMPVLAALGLPIPASSITSSEPLLTPTPFNFGLNAKPSYASAVASSLPARSDPVSIAKVDVSMLEKSSRAVIERLPDSKDEHQDQKDLAFCQAIAQGNSLPTPLKVHRHPCNSRYRPLKLQFNNKGERDTFISGFNKIRRSDTSITAIETSPRIRRDLTLDELKTLRTSRKFVYDENKKAGKTNFIMSDIFYKTNPNPRPFV</sequence>
<dbReference type="Proteomes" id="UP000230233">
    <property type="component" value="Chromosome V"/>
</dbReference>
<dbReference type="EMBL" id="PDUG01000005">
    <property type="protein sequence ID" value="PIC29925.1"/>
    <property type="molecule type" value="Genomic_DNA"/>
</dbReference>
<keyword evidence="2" id="KW-1185">Reference proteome</keyword>
<evidence type="ECO:0000313" key="2">
    <source>
        <dbReference type="Proteomes" id="UP000230233"/>
    </source>
</evidence>
<name>A0A2G5TRH9_9PELO</name>
<proteinExistence type="predicted"/>
<reference evidence="2" key="1">
    <citation type="submission" date="2017-10" db="EMBL/GenBank/DDBJ databases">
        <title>Rapid genome shrinkage in a self-fertile nematode reveals novel sperm competition proteins.</title>
        <authorList>
            <person name="Yin D."/>
            <person name="Schwarz E.M."/>
            <person name="Thomas C.G."/>
            <person name="Felde R.L."/>
            <person name="Korf I.F."/>
            <person name="Cutter A.D."/>
            <person name="Schartner C.M."/>
            <person name="Ralston E.J."/>
            <person name="Meyer B.J."/>
            <person name="Haag E.S."/>
        </authorList>
    </citation>
    <scope>NUCLEOTIDE SEQUENCE [LARGE SCALE GENOMIC DNA]</scope>
    <source>
        <strain evidence="2">JU1422</strain>
    </source>
</reference>
<dbReference type="STRING" id="1611254.A0A2G5TRH9"/>
<accession>A0A2G5TRH9</accession>
<comment type="caution">
    <text evidence="1">The sequence shown here is derived from an EMBL/GenBank/DDBJ whole genome shotgun (WGS) entry which is preliminary data.</text>
</comment>
<organism evidence="1 2">
    <name type="scientific">Caenorhabditis nigoni</name>
    <dbReference type="NCBI Taxonomy" id="1611254"/>
    <lineage>
        <taxon>Eukaryota</taxon>
        <taxon>Metazoa</taxon>
        <taxon>Ecdysozoa</taxon>
        <taxon>Nematoda</taxon>
        <taxon>Chromadorea</taxon>
        <taxon>Rhabditida</taxon>
        <taxon>Rhabditina</taxon>
        <taxon>Rhabditomorpha</taxon>
        <taxon>Rhabditoidea</taxon>
        <taxon>Rhabditidae</taxon>
        <taxon>Peloderinae</taxon>
        <taxon>Caenorhabditis</taxon>
    </lineage>
</organism>
<protein>
    <submittedName>
        <fullName evidence="1">Uncharacterized protein</fullName>
    </submittedName>
</protein>
<evidence type="ECO:0000313" key="1">
    <source>
        <dbReference type="EMBL" id="PIC29925.1"/>
    </source>
</evidence>
<dbReference type="AlphaFoldDB" id="A0A2G5TRH9"/>
<dbReference type="OrthoDB" id="5876301at2759"/>
<gene>
    <name evidence="1" type="primary">Cnig_chr_V.g21340</name>
    <name evidence="1" type="ORF">B9Z55_021340</name>
</gene>